<dbReference type="EMBL" id="CALNXJ010000007">
    <property type="protein sequence ID" value="CAH3044042.1"/>
    <property type="molecule type" value="Genomic_DNA"/>
</dbReference>
<keyword evidence="2" id="KW-1185">Reference proteome</keyword>
<sequence length="181" mass="21033">FTERCTRVDLVFDQYTPNSIKGSTRMKRKGGKKKGIRKEVESRDQRIGNWDKFITTEENKRSLTNFVSTEISESYERHPRRELVVSGGFKEVRRSWSSVREDLQGLSSKMRLSVVTSKSTSYAEIQMSLFFFWLTSTIFVMKCGCFLELPETELRFQKKRETPCWPFTRSRGATPQASSVG</sequence>
<proteinExistence type="predicted"/>
<name>A0AAU9W5N2_9CNID</name>
<organism evidence="1 2">
    <name type="scientific">Pocillopora meandrina</name>
    <dbReference type="NCBI Taxonomy" id="46732"/>
    <lineage>
        <taxon>Eukaryota</taxon>
        <taxon>Metazoa</taxon>
        <taxon>Cnidaria</taxon>
        <taxon>Anthozoa</taxon>
        <taxon>Hexacorallia</taxon>
        <taxon>Scleractinia</taxon>
        <taxon>Astrocoeniina</taxon>
        <taxon>Pocilloporidae</taxon>
        <taxon>Pocillopora</taxon>
    </lineage>
</organism>
<feature type="non-terminal residue" evidence="1">
    <location>
        <position position="1"/>
    </location>
</feature>
<evidence type="ECO:0000313" key="2">
    <source>
        <dbReference type="Proteomes" id="UP001159428"/>
    </source>
</evidence>
<dbReference type="Proteomes" id="UP001159428">
    <property type="component" value="Unassembled WGS sequence"/>
</dbReference>
<protein>
    <submittedName>
        <fullName evidence="1">Uncharacterized protein</fullName>
    </submittedName>
</protein>
<evidence type="ECO:0000313" key="1">
    <source>
        <dbReference type="EMBL" id="CAH3044042.1"/>
    </source>
</evidence>
<comment type="caution">
    <text evidence="1">The sequence shown here is derived from an EMBL/GenBank/DDBJ whole genome shotgun (WGS) entry which is preliminary data.</text>
</comment>
<reference evidence="1 2" key="1">
    <citation type="submission" date="2022-05" db="EMBL/GenBank/DDBJ databases">
        <authorList>
            <consortium name="Genoscope - CEA"/>
            <person name="William W."/>
        </authorList>
    </citation>
    <scope>NUCLEOTIDE SEQUENCE [LARGE SCALE GENOMIC DNA]</scope>
</reference>
<accession>A0AAU9W5N2</accession>
<gene>
    <name evidence="1" type="ORF">PMEA_00030864</name>
</gene>
<dbReference type="AlphaFoldDB" id="A0AAU9W5N2"/>